<gene>
    <name evidence="1" type="ORF">GLOINDRAFT_33815</name>
</gene>
<dbReference type="HOGENOM" id="CLU_2923831_0_0_1"/>
<organism evidence="1">
    <name type="scientific">Rhizophagus irregularis (strain DAOM 181602 / DAOM 197198 / MUCL 43194)</name>
    <name type="common">Arbuscular mycorrhizal fungus</name>
    <name type="synonym">Glomus intraradices</name>
    <dbReference type="NCBI Taxonomy" id="747089"/>
    <lineage>
        <taxon>Eukaryota</taxon>
        <taxon>Fungi</taxon>
        <taxon>Fungi incertae sedis</taxon>
        <taxon>Mucoromycota</taxon>
        <taxon>Glomeromycotina</taxon>
        <taxon>Glomeromycetes</taxon>
        <taxon>Glomerales</taxon>
        <taxon>Glomeraceae</taxon>
        <taxon>Rhizophagus</taxon>
    </lineage>
</organism>
<reference evidence="1" key="1">
    <citation type="submission" date="2013-07" db="EMBL/GenBank/DDBJ databases">
        <title>The genome of an arbuscular mycorrhizal fungus provides insights into the evolution of the oldest plant symbiosis.</title>
        <authorList>
            <consortium name="DOE Joint Genome Institute"/>
            <person name="Tisserant E."/>
            <person name="Malbreil M."/>
            <person name="Kuo A."/>
            <person name="Kohler A."/>
            <person name="Symeonidi A."/>
            <person name="Balestrini R."/>
            <person name="Charron P."/>
            <person name="Duensing N."/>
            <person name="Frei-dit-Frey N."/>
            <person name="Gianinazzi-Pearson V."/>
            <person name="Gilbert B."/>
            <person name="Handa Y."/>
            <person name="Hijri M."/>
            <person name="Kaul R."/>
            <person name="Kawaguchi M."/>
            <person name="Krajinski F."/>
            <person name="Lammers P."/>
            <person name="Lapierre D."/>
            <person name="Masclaux F.G."/>
            <person name="Murat C."/>
            <person name="Morin E."/>
            <person name="Ndikumana S."/>
            <person name="Pagni M."/>
            <person name="Petitpierre D."/>
            <person name="Requena N."/>
            <person name="Rosikiewicz P."/>
            <person name="Riley R."/>
            <person name="Saito K."/>
            <person name="San Clemente H."/>
            <person name="Shapiro H."/>
            <person name="van Tuinen D."/>
            <person name="Becard G."/>
            <person name="Bonfante P."/>
            <person name="Paszkowski U."/>
            <person name="Shachar-Hill Y."/>
            <person name="Young J.P."/>
            <person name="Sanders I.R."/>
            <person name="Henrissat B."/>
            <person name="Rensing S.A."/>
            <person name="Grigoriev I.V."/>
            <person name="Corradi N."/>
            <person name="Roux C."/>
            <person name="Martin F."/>
        </authorList>
    </citation>
    <scope>NUCLEOTIDE SEQUENCE</scope>
    <source>
        <strain evidence="1">DAOM 197198</strain>
    </source>
</reference>
<protein>
    <submittedName>
        <fullName evidence="1">Uncharacterized protein</fullName>
    </submittedName>
</protein>
<proteinExistence type="predicted"/>
<accession>U9TH14</accession>
<dbReference type="AlphaFoldDB" id="U9TH14"/>
<sequence length="61" mass="7345">MPWMKEEDLKTANLLWVTPKESKKINENKIEEEKRTLSLKERKLTLRERAAKVRSLELHNI</sequence>
<name>U9TH14_RHIID</name>
<evidence type="ECO:0000313" key="1">
    <source>
        <dbReference type="EMBL" id="ESA06722.1"/>
    </source>
</evidence>
<dbReference type="EMBL" id="KI291250">
    <property type="protein sequence ID" value="ESA06722.1"/>
    <property type="molecule type" value="Genomic_DNA"/>
</dbReference>